<dbReference type="GO" id="GO:0043190">
    <property type="term" value="C:ATP-binding cassette (ABC) transporter complex"/>
    <property type="evidence" value="ECO:0007669"/>
    <property type="project" value="InterPro"/>
</dbReference>
<name>A0A1M4Z636_9BACL</name>
<dbReference type="InterPro" id="IPR013525">
    <property type="entry name" value="ABC2_TM"/>
</dbReference>
<dbReference type="InterPro" id="IPR051784">
    <property type="entry name" value="Nod_factor_ABC_transporter"/>
</dbReference>
<dbReference type="Pfam" id="PF01061">
    <property type="entry name" value="ABC2_membrane"/>
    <property type="match status" value="1"/>
</dbReference>
<comment type="similarity">
    <text evidence="5">Belongs to the ABC-2 integral membrane protein family.</text>
</comment>
<dbReference type="GO" id="GO:0140359">
    <property type="term" value="F:ABC-type transporter activity"/>
    <property type="evidence" value="ECO:0007669"/>
    <property type="project" value="InterPro"/>
</dbReference>
<feature type="transmembrane region" description="Helical" evidence="5">
    <location>
        <begin position="96"/>
        <end position="119"/>
    </location>
</feature>
<dbReference type="PROSITE" id="PS51012">
    <property type="entry name" value="ABC_TM2"/>
    <property type="match status" value="1"/>
</dbReference>
<protein>
    <recommendedName>
        <fullName evidence="5">Transport permease protein</fullName>
    </recommendedName>
</protein>
<feature type="transmembrane region" description="Helical" evidence="5">
    <location>
        <begin position="50"/>
        <end position="75"/>
    </location>
</feature>
<dbReference type="InterPro" id="IPR000412">
    <property type="entry name" value="ABC_2_transport"/>
</dbReference>
<proteinExistence type="inferred from homology"/>
<keyword evidence="3 5" id="KW-1133">Transmembrane helix</keyword>
<evidence type="ECO:0000256" key="3">
    <source>
        <dbReference type="ARBA" id="ARBA00022989"/>
    </source>
</evidence>
<keyword evidence="8" id="KW-1185">Reference proteome</keyword>
<evidence type="ECO:0000313" key="7">
    <source>
        <dbReference type="EMBL" id="SHF13460.1"/>
    </source>
</evidence>
<sequence>MSMFFAQCKAEFIRLLRRKKTWFTSLLLPTILYFVYDQSHGTGKFNGADISTYLLMAIACFGLVMTSVNTLSVQFADERKQGWTRLLKMTPLPNSYYLSAKIVSQFIINLSSLVFLFLIGAFTQGVELSLWQWISCTVWILLATIPFMTLGILIGTIRIVEIVQIISSLTMMLLSLLGGLLMPIQTLPHWLQKYAIWSPTYRLGQGAWDLIAGHSPHLQAVWILAGYAIIFIGLATFIIKRQEAI</sequence>
<feature type="transmembrane region" description="Helical" evidence="5">
    <location>
        <begin position="220"/>
        <end position="239"/>
    </location>
</feature>
<accession>A0A1M4Z636</accession>
<dbReference type="PANTHER" id="PTHR43229">
    <property type="entry name" value="NODULATION PROTEIN J"/>
    <property type="match status" value="1"/>
</dbReference>
<feature type="transmembrane region" description="Helical" evidence="5">
    <location>
        <begin position="162"/>
        <end position="184"/>
    </location>
</feature>
<feature type="transmembrane region" description="Helical" evidence="5">
    <location>
        <begin position="21"/>
        <end position="38"/>
    </location>
</feature>
<comment type="subcellular location">
    <subcellularLocation>
        <location evidence="5">Cell membrane</location>
        <topology evidence="5">Multi-pass membrane protein</topology>
    </subcellularLocation>
    <subcellularLocation>
        <location evidence="1">Membrane</location>
        <topology evidence="1">Multi-pass membrane protein</topology>
    </subcellularLocation>
</comment>
<feature type="domain" description="ABC transmembrane type-2" evidence="6">
    <location>
        <begin position="20"/>
        <end position="242"/>
    </location>
</feature>
<dbReference type="PIRSF" id="PIRSF006648">
    <property type="entry name" value="DrrB"/>
    <property type="match status" value="1"/>
</dbReference>
<gene>
    <name evidence="7" type="ORF">SAMN05444392_10860</name>
</gene>
<dbReference type="InterPro" id="IPR047817">
    <property type="entry name" value="ABC2_TM_bact-type"/>
</dbReference>
<dbReference type="EMBL" id="FQVL01000008">
    <property type="protein sequence ID" value="SHF13460.1"/>
    <property type="molecule type" value="Genomic_DNA"/>
</dbReference>
<dbReference type="STRING" id="112248.SAMN05444392_10860"/>
<evidence type="ECO:0000256" key="4">
    <source>
        <dbReference type="ARBA" id="ARBA00023136"/>
    </source>
</evidence>
<evidence type="ECO:0000256" key="1">
    <source>
        <dbReference type="ARBA" id="ARBA00004141"/>
    </source>
</evidence>
<evidence type="ECO:0000256" key="2">
    <source>
        <dbReference type="ARBA" id="ARBA00022692"/>
    </source>
</evidence>
<evidence type="ECO:0000256" key="5">
    <source>
        <dbReference type="RuleBase" id="RU361157"/>
    </source>
</evidence>
<reference evidence="7 8" key="1">
    <citation type="submission" date="2016-11" db="EMBL/GenBank/DDBJ databases">
        <authorList>
            <person name="Jaros S."/>
            <person name="Januszkiewicz K."/>
            <person name="Wedrychowicz H."/>
        </authorList>
    </citation>
    <scope>NUCLEOTIDE SEQUENCE [LARGE SCALE GENOMIC DNA]</scope>
    <source>
        <strain evidence="7 8">DSM 44666</strain>
    </source>
</reference>
<evidence type="ECO:0000313" key="8">
    <source>
        <dbReference type="Proteomes" id="UP000184476"/>
    </source>
</evidence>
<dbReference type="RefSeq" id="WP_073155289.1">
    <property type="nucleotide sequence ID" value="NZ_FQVL01000008.1"/>
</dbReference>
<dbReference type="PANTHER" id="PTHR43229:SF2">
    <property type="entry name" value="NODULATION PROTEIN J"/>
    <property type="match status" value="1"/>
</dbReference>
<keyword evidence="5" id="KW-0813">Transport</keyword>
<evidence type="ECO:0000259" key="6">
    <source>
        <dbReference type="PROSITE" id="PS51012"/>
    </source>
</evidence>
<keyword evidence="2 5" id="KW-0812">Transmembrane</keyword>
<dbReference type="AlphaFoldDB" id="A0A1M4Z636"/>
<dbReference type="Proteomes" id="UP000184476">
    <property type="component" value="Unassembled WGS sequence"/>
</dbReference>
<organism evidence="7 8">
    <name type="scientific">Seinonella peptonophila</name>
    <dbReference type="NCBI Taxonomy" id="112248"/>
    <lineage>
        <taxon>Bacteria</taxon>
        <taxon>Bacillati</taxon>
        <taxon>Bacillota</taxon>
        <taxon>Bacilli</taxon>
        <taxon>Bacillales</taxon>
        <taxon>Thermoactinomycetaceae</taxon>
        <taxon>Seinonella</taxon>
    </lineage>
</organism>
<feature type="transmembrane region" description="Helical" evidence="5">
    <location>
        <begin position="131"/>
        <end position="155"/>
    </location>
</feature>
<keyword evidence="4 5" id="KW-0472">Membrane</keyword>
<keyword evidence="5" id="KW-1003">Cell membrane</keyword>